<dbReference type="Proteomes" id="UP000821845">
    <property type="component" value="Chromosome 1"/>
</dbReference>
<evidence type="ECO:0000313" key="2">
    <source>
        <dbReference type="Proteomes" id="UP000821845"/>
    </source>
</evidence>
<sequence>MTPDEEQAKDEEAPARPRRVKRTPAAEEVEGTSRREAANIKRPRGRAVSKTPLATQMSSPPNALKPKRITTRASSNSRKVSDLQPPDFDYNVPSTSKDLAQKAAEISKNLRARSSSFSDGHTATAKKRRRRARSRSRSGSNSNGRSRCGQGGRIRRTSRHSSRTGHGKRRGSRHASCLSSSELSQGKFLEHLPASDRSDYDSLVSVLESRYGDSSHIM</sequence>
<keyword evidence="2" id="KW-1185">Reference proteome</keyword>
<comment type="caution">
    <text evidence="1">The sequence shown here is derived from an EMBL/GenBank/DDBJ whole genome shotgun (WGS) entry which is preliminary data.</text>
</comment>
<accession>A0ACB7TKR7</accession>
<gene>
    <name evidence="1" type="ORF">HPB50_020545</name>
</gene>
<dbReference type="EMBL" id="CM023481">
    <property type="protein sequence ID" value="KAH6947653.1"/>
    <property type="molecule type" value="Genomic_DNA"/>
</dbReference>
<organism evidence="1 2">
    <name type="scientific">Hyalomma asiaticum</name>
    <name type="common">Tick</name>
    <dbReference type="NCBI Taxonomy" id="266040"/>
    <lineage>
        <taxon>Eukaryota</taxon>
        <taxon>Metazoa</taxon>
        <taxon>Ecdysozoa</taxon>
        <taxon>Arthropoda</taxon>
        <taxon>Chelicerata</taxon>
        <taxon>Arachnida</taxon>
        <taxon>Acari</taxon>
        <taxon>Parasitiformes</taxon>
        <taxon>Ixodida</taxon>
        <taxon>Ixodoidea</taxon>
        <taxon>Ixodidae</taxon>
        <taxon>Hyalomminae</taxon>
        <taxon>Hyalomma</taxon>
    </lineage>
</organism>
<name>A0ACB7TKR7_HYAAI</name>
<protein>
    <submittedName>
        <fullName evidence="1">Uncharacterized protein</fullName>
    </submittedName>
</protein>
<evidence type="ECO:0000313" key="1">
    <source>
        <dbReference type="EMBL" id="KAH6947653.1"/>
    </source>
</evidence>
<reference evidence="1" key="1">
    <citation type="submission" date="2020-05" db="EMBL/GenBank/DDBJ databases">
        <title>Large-scale comparative analyses of tick genomes elucidate their genetic diversity and vector capacities.</title>
        <authorList>
            <person name="Jia N."/>
            <person name="Wang J."/>
            <person name="Shi W."/>
            <person name="Du L."/>
            <person name="Sun Y."/>
            <person name="Zhan W."/>
            <person name="Jiang J."/>
            <person name="Wang Q."/>
            <person name="Zhang B."/>
            <person name="Ji P."/>
            <person name="Sakyi L.B."/>
            <person name="Cui X."/>
            <person name="Yuan T."/>
            <person name="Jiang B."/>
            <person name="Yang W."/>
            <person name="Lam T.T.-Y."/>
            <person name="Chang Q."/>
            <person name="Ding S."/>
            <person name="Wang X."/>
            <person name="Zhu J."/>
            <person name="Ruan X."/>
            <person name="Zhao L."/>
            <person name="Wei J."/>
            <person name="Que T."/>
            <person name="Du C."/>
            <person name="Cheng J."/>
            <person name="Dai P."/>
            <person name="Han X."/>
            <person name="Huang E."/>
            <person name="Gao Y."/>
            <person name="Liu J."/>
            <person name="Shao H."/>
            <person name="Ye R."/>
            <person name="Li L."/>
            <person name="Wei W."/>
            <person name="Wang X."/>
            <person name="Wang C."/>
            <person name="Yang T."/>
            <person name="Huo Q."/>
            <person name="Li W."/>
            <person name="Guo W."/>
            <person name="Chen H."/>
            <person name="Zhou L."/>
            <person name="Ni X."/>
            <person name="Tian J."/>
            <person name="Zhou Y."/>
            <person name="Sheng Y."/>
            <person name="Liu T."/>
            <person name="Pan Y."/>
            <person name="Xia L."/>
            <person name="Li J."/>
            <person name="Zhao F."/>
            <person name="Cao W."/>
        </authorList>
    </citation>
    <scope>NUCLEOTIDE SEQUENCE</scope>
    <source>
        <strain evidence="1">Hyas-2018</strain>
    </source>
</reference>
<proteinExistence type="predicted"/>